<dbReference type="InterPro" id="IPR036249">
    <property type="entry name" value="Thioredoxin-like_sf"/>
</dbReference>
<dbReference type="GeneID" id="66068804"/>
<dbReference type="GO" id="GO:0005829">
    <property type="term" value="C:cytosol"/>
    <property type="evidence" value="ECO:0007669"/>
    <property type="project" value="TreeGrafter"/>
</dbReference>
<evidence type="ECO:0000313" key="4">
    <source>
        <dbReference type="EMBL" id="QUC23786.1"/>
    </source>
</evidence>
<feature type="domain" description="Thioredoxin" evidence="2">
    <location>
        <begin position="23"/>
        <end position="102"/>
    </location>
</feature>
<dbReference type="KEGG" id="uvi:66068804"/>
<dbReference type="EMBL" id="CP072759">
    <property type="protein sequence ID" value="QUC23786.1"/>
    <property type="molecule type" value="Genomic_DNA"/>
</dbReference>
<evidence type="ECO:0000313" key="3">
    <source>
        <dbReference type="EMBL" id="GAO14181.1"/>
    </source>
</evidence>
<dbReference type="OrthoDB" id="78947at2759"/>
<accession>A0A1B5KTE3</accession>
<proteinExistence type="inferred from homology"/>
<reference evidence="4" key="3">
    <citation type="submission" date="2020-03" db="EMBL/GenBank/DDBJ databases">
        <title>A mixture of massive structural variations and highly conserved coding sequences in Ustilaginoidea virens genome.</title>
        <authorList>
            <person name="Zhang K."/>
            <person name="Zhao Z."/>
            <person name="Zhang Z."/>
            <person name="Li Y."/>
            <person name="Hsiang T."/>
            <person name="Sun W."/>
        </authorList>
    </citation>
    <scope>NUCLEOTIDE SEQUENCE</scope>
    <source>
        <strain evidence="4">UV-8b</strain>
    </source>
</reference>
<dbReference type="PANTHER" id="PTHR12452">
    <property type="entry name" value="42-9-9 PROTEIN-RELATED"/>
    <property type="match status" value="1"/>
</dbReference>
<evidence type="ECO:0000259" key="2">
    <source>
        <dbReference type="Pfam" id="PF06110"/>
    </source>
</evidence>
<reference evidence="3" key="1">
    <citation type="journal article" date="2016" name="Genome Announc.">
        <title>Genome Sequence of Ustilaginoidea virens IPU010, a Rice Pathogenic Fungus Causing False Smut.</title>
        <authorList>
            <person name="Kumagai T."/>
            <person name="Ishii T."/>
            <person name="Terai G."/>
            <person name="Umemura M."/>
            <person name="Machida M."/>
            <person name="Asai K."/>
        </authorList>
    </citation>
    <scope>NUCLEOTIDE SEQUENCE [LARGE SCALE GENOMIC DNA]</scope>
    <source>
        <strain evidence="3">IPU010</strain>
    </source>
</reference>
<evidence type="ECO:0000256" key="1">
    <source>
        <dbReference type="ARBA" id="ARBA00008987"/>
    </source>
</evidence>
<gene>
    <name evidence="4" type="ORF">UV8b_08027</name>
    <name evidence="3" type="ORF">UVI_02001840</name>
</gene>
<dbReference type="RefSeq" id="XP_043001459.1">
    <property type="nucleotide sequence ID" value="XM_043145524.1"/>
</dbReference>
<comment type="similarity">
    <text evidence="1">Belongs to the thioredoxin family.</text>
</comment>
<dbReference type="InterPro" id="IPR045108">
    <property type="entry name" value="TXNDC17-like"/>
</dbReference>
<dbReference type="Proteomes" id="UP000027002">
    <property type="component" value="Chromosome 7"/>
</dbReference>
<sequence>MPISSAFCAPSAAHQLDVPPDGAVFLIFISSDDPETQQPWCPDVRASWPHVVAAFGADTAPELSVVRVGQRAEWRSEGNAYRRNWGVRGVPTLAKYRRVDGQVVETARLDENGIQDGEALREFLK</sequence>
<evidence type="ECO:0000313" key="5">
    <source>
        <dbReference type="Proteomes" id="UP000027002"/>
    </source>
</evidence>
<dbReference type="AlphaFoldDB" id="A0A1B5KTE3"/>
<dbReference type="InterPro" id="IPR010357">
    <property type="entry name" value="TXNDC17_dom"/>
</dbReference>
<evidence type="ECO:0000313" key="6">
    <source>
        <dbReference type="Proteomes" id="UP000054053"/>
    </source>
</evidence>
<dbReference type="SUPFAM" id="SSF52833">
    <property type="entry name" value="Thioredoxin-like"/>
    <property type="match status" value="1"/>
</dbReference>
<dbReference type="Pfam" id="PF06110">
    <property type="entry name" value="TXD17-like_Trx"/>
    <property type="match status" value="1"/>
</dbReference>
<name>A0A1B5KTE3_USTVR</name>
<dbReference type="Gene3D" id="3.40.30.10">
    <property type="entry name" value="Glutaredoxin"/>
    <property type="match status" value="1"/>
</dbReference>
<protein>
    <recommendedName>
        <fullName evidence="2">Thioredoxin domain-containing protein</fullName>
    </recommendedName>
</protein>
<reference evidence="6" key="2">
    <citation type="journal article" date="2016" name="Genome Announc.">
        <title>Genome sequence of Ustilaginoidea virens IPU010, a rice pathogenic fungus causing false smut.</title>
        <authorList>
            <person name="Kumagai T."/>
            <person name="Ishii T."/>
            <person name="Terai G."/>
            <person name="Umemura M."/>
            <person name="Machida M."/>
            <person name="Asai K."/>
        </authorList>
    </citation>
    <scope>NUCLEOTIDE SEQUENCE [LARGE SCALE GENOMIC DNA]</scope>
    <source>
        <strain evidence="6">IPU010</strain>
    </source>
</reference>
<dbReference type="PANTHER" id="PTHR12452:SF0">
    <property type="entry name" value="THIOREDOXIN DOMAIN-CONTAINING PROTEIN 17"/>
    <property type="match status" value="1"/>
</dbReference>
<dbReference type="EMBL" id="BBTG02000001">
    <property type="protein sequence ID" value="GAO14181.1"/>
    <property type="molecule type" value="Genomic_DNA"/>
</dbReference>
<dbReference type="GO" id="GO:0047134">
    <property type="term" value="F:protein-disulfide reductase [NAD(P)H] activity"/>
    <property type="evidence" value="ECO:0007669"/>
    <property type="project" value="InterPro"/>
</dbReference>
<organism evidence="3 6">
    <name type="scientific">Ustilaginoidea virens</name>
    <name type="common">Rice false smut fungus</name>
    <name type="synonym">Villosiclava virens</name>
    <dbReference type="NCBI Taxonomy" id="1159556"/>
    <lineage>
        <taxon>Eukaryota</taxon>
        <taxon>Fungi</taxon>
        <taxon>Dikarya</taxon>
        <taxon>Ascomycota</taxon>
        <taxon>Pezizomycotina</taxon>
        <taxon>Sordariomycetes</taxon>
        <taxon>Hypocreomycetidae</taxon>
        <taxon>Hypocreales</taxon>
        <taxon>Clavicipitaceae</taxon>
        <taxon>Ustilaginoidea</taxon>
    </lineage>
</organism>
<keyword evidence="5" id="KW-1185">Reference proteome</keyword>
<dbReference type="Proteomes" id="UP000054053">
    <property type="component" value="Unassembled WGS sequence"/>
</dbReference>